<evidence type="ECO:0000313" key="3">
    <source>
        <dbReference type="Proteomes" id="UP000765509"/>
    </source>
</evidence>
<keyword evidence="3" id="KW-1185">Reference proteome</keyword>
<dbReference type="Proteomes" id="UP000765509">
    <property type="component" value="Unassembled WGS sequence"/>
</dbReference>
<name>A0A9Q3PN55_9BASI</name>
<reference evidence="2" key="1">
    <citation type="submission" date="2021-03" db="EMBL/GenBank/DDBJ databases">
        <title>Draft genome sequence of rust myrtle Austropuccinia psidii MF-1, a brazilian biotype.</title>
        <authorList>
            <person name="Quecine M.C."/>
            <person name="Pachon D.M.R."/>
            <person name="Bonatelli M.L."/>
            <person name="Correr F.H."/>
            <person name="Franceschini L.M."/>
            <person name="Leite T.F."/>
            <person name="Margarido G.R.A."/>
            <person name="Almeida C.A."/>
            <person name="Ferrarezi J.A."/>
            <person name="Labate C.A."/>
        </authorList>
    </citation>
    <scope>NUCLEOTIDE SEQUENCE</scope>
    <source>
        <strain evidence="2">MF-1</strain>
    </source>
</reference>
<feature type="region of interest" description="Disordered" evidence="1">
    <location>
        <begin position="15"/>
        <end position="40"/>
    </location>
</feature>
<protein>
    <submittedName>
        <fullName evidence="2">Uncharacterized protein</fullName>
    </submittedName>
</protein>
<accession>A0A9Q3PN55</accession>
<comment type="caution">
    <text evidence="2">The sequence shown here is derived from an EMBL/GenBank/DDBJ whole genome shotgun (WGS) entry which is preliminary data.</text>
</comment>
<dbReference type="EMBL" id="AVOT02081576">
    <property type="protein sequence ID" value="MBW0567874.1"/>
    <property type="molecule type" value="Genomic_DNA"/>
</dbReference>
<sequence length="81" mass="9168">MTIVNNARNIHKNAEGLSRWELPNTPDSPAYSPTGAEPQTPIEGIHLTDVWTNFFEAVRESYKLDINCHILTSLIEKDCKD</sequence>
<organism evidence="2 3">
    <name type="scientific">Austropuccinia psidii MF-1</name>
    <dbReference type="NCBI Taxonomy" id="1389203"/>
    <lineage>
        <taxon>Eukaryota</taxon>
        <taxon>Fungi</taxon>
        <taxon>Dikarya</taxon>
        <taxon>Basidiomycota</taxon>
        <taxon>Pucciniomycotina</taxon>
        <taxon>Pucciniomycetes</taxon>
        <taxon>Pucciniales</taxon>
        <taxon>Sphaerophragmiaceae</taxon>
        <taxon>Austropuccinia</taxon>
    </lineage>
</organism>
<evidence type="ECO:0000313" key="2">
    <source>
        <dbReference type="EMBL" id="MBW0567874.1"/>
    </source>
</evidence>
<proteinExistence type="predicted"/>
<dbReference type="AlphaFoldDB" id="A0A9Q3PN55"/>
<evidence type="ECO:0000256" key="1">
    <source>
        <dbReference type="SAM" id="MobiDB-lite"/>
    </source>
</evidence>
<gene>
    <name evidence="2" type="ORF">O181_107589</name>
</gene>